<organism evidence="2 3">
    <name type="scientific">Drechmeria coniospora</name>
    <name type="common">Nematophagous fungus</name>
    <name type="synonym">Meria coniospora</name>
    <dbReference type="NCBI Taxonomy" id="98403"/>
    <lineage>
        <taxon>Eukaryota</taxon>
        <taxon>Fungi</taxon>
        <taxon>Dikarya</taxon>
        <taxon>Ascomycota</taxon>
        <taxon>Pezizomycotina</taxon>
        <taxon>Sordariomycetes</taxon>
        <taxon>Hypocreomycetidae</taxon>
        <taxon>Hypocreales</taxon>
        <taxon>Ophiocordycipitaceae</taxon>
        <taxon>Drechmeria</taxon>
    </lineage>
</organism>
<accession>A0A151GNV2</accession>
<dbReference type="AlphaFoldDB" id="A0A151GNV2"/>
<dbReference type="RefSeq" id="XP_040658146.1">
    <property type="nucleotide sequence ID" value="XM_040803113.1"/>
</dbReference>
<protein>
    <recommendedName>
        <fullName evidence="1">Peptidase S33 tripeptidyl aminopeptidase-like C-terminal domain-containing protein</fullName>
    </recommendedName>
</protein>
<reference evidence="2 3" key="1">
    <citation type="journal article" date="2016" name="Sci. Rep.">
        <title>Insights into Adaptations to a Near-Obligate Nematode Endoparasitic Lifestyle from the Finished Genome of Drechmeria coniospora.</title>
        <authorList>
            <person name="Zhang L."/>
            <person name="Zhou Z."/>
            <person name="Guo Q."/>
            <person name="Fokkens L."/>
            <person name="Miskei M."/>
            <person name="Pocsi I."/>
            <person name="Zhang W."/>
            <person name="Chen M."/>
            <person name="Wang L."/>
            <person name="Sun Y."/>
            <person name="Donzelli B.G."/>
            <person name="Gibson D.M."/>
            <person name="Nelson D.R."/>
            <person name="Luo J.G."/>
            <person name="Rep M."/>
            <person name="Liu H."/>
            <person name="Yang S."/>
            <person name="Wang J."/>
            <person name="Krasnoff S.B."/>
            <person name="Xu Y."/>
            <person name="Molnar I."/>
            <person name="Lin M."/>
        </authorList>
    </citation>
    <scope>NUCLEOTIDE SEQUENCE [LARGE SCALE GENOMIC DNA]</scope>
    <source>
        <strain evidence="2 3">ARSEF 6962</strain>
    </source>
</reference>
<dbReference type="Proteomes" id="UP000076580">
    <property type="component" value="Chromosome 02"/>
</dbReference>
<comment type="caution">
    <text evidence="2">The sequence shown here is derived from an EMBL/GenBank/DDBJ whole genome shotgun (WGS) entry which is preliminary data.</text>
</comment>
<evidence type="ECO:0000313" key="2">
    <source>
        <dbReference type="EMBL" id="KYK58794.1"/>
    </source>
</evidence>
<dbReference type="InterPro" id="IPR013595">
    <property type="entry name" value="Pept_S33_TAP-like_C"/>
</dbReference>
<dbReference type="GeneID" id="63718455"/>
<dbReference type="STRING" id="98403.A0A151GNV2"/>
<name>A0A151GNV2_DRECN</name>
<dbReference type="EMBL" id="LAYC01000002">
    <property type="protein sequence ID" value="KYK58794.1"/>
    <property type="molecule type" value="Genomic_DNA"/>
</dbReference>
<feature type="domain" description="Peptidase S33 tripeptidyl aminopeptidase-like C-terminal" evidence="1">
    <location>
        <begin position="79"/>
        <end position="194"/>
    </location>
</feature>
<keyword evidence="3" id="KW-1185">Reference proteome</keyword>
<evidence type="ECO:0000313" key="3">
    <source>
        <dbReference type="Proteomes" id="UP000076580"/>
    </source>
</evidence>
<dbReference type="Pfam" id="PF08386">
    <property type="entry name" value="Abhydrolase_4"/>
    <property type="match status" value="1"/>
</dbReference>
<gene>
    <name evidence="2" type="ORF">DCS_05812</name>
</gene>
<sequence>MVKSIILETLYSPAQYPALMKSLDGLISGNLTAAVDLGSSSGDLESSTNASSRTSTFDEFAPVVDRAYSVSRFDGDKVPATSMQCAWWKMAAKERFGGNFDVTTRQPVLLMGNAHDPVTPLVSAKNLCVSLRGSVILEQHGFGVRFQPNPQLLRHANSLSSGKHAFVAQASRCTAKVIQQYFLHGTLPKHGKVCPVDDALF</sequence>
<dbReference type="InParanoid" id="A0A151GNV2"/>
<evidence type="ECO:0000259" key="1">
    <source>
        <dbReference type="Pfam" id="PF08386"/>
    </source>
</evidence>
<proteinExistence type="predicted"/>